<reference evidence="1 2" key="1">
    <citation type="submission" date="2020-03" db="EMBL/GenBank/DDBJ databases">
        <title>Dissostichus mawsoni Genome sequencing and assembly.</title>
        <authorList>
            <person name="Park H."/>
        </authorList>
    </citation>
    <scope>NUCLEOTIDE SEQUENCE [LARGE SCALE GENOMIC DNA]</scope>
    <source>
        <strain evidence="1">DM0001</strain>
        <tissue evidence="1">Muscle</tissue>
    </source>
</reference>
<organism evidence="1 2">
    <name type="scientific">Dissostichus mawsoni</name>
    <name type="common">Antarctic cod</name>
    <dbReference type="NCBI Taxonomy" id="36200"/>
    <lineage>
        <taxon>Eukaryota</taxon>
        <taxon>Metazoa</taxon>
        <taxon>Chordata</taxon>
        <taxon>Craniata</taxon>
        <taxon>Vertebrata</taxon>
        <taxon>Euteleostomi</taxon>
        <taxon>Actinopterygii</taxon>
        <taxon>Neopterygii</taxon>
        <taxon>Teleostei</taxon>
        <taxon>Neoteleostei</taxon>
        <taxon>Acanthomorphata</taxon>
        <taxon>Eupercaria</taxon>
        <taxon>Perciformes</taxon>
        <taxon>Notothenioidei</taxon>
        <taxon>Nototheniidae</taxon>
        <taxon>Dissostichus</taxon>
    </lineage>
</organism>
<keyword evidence="2" id="KW-1185">Reference proteome</keyword>
<proteinExistence type="predicted"/>
<evidence type="ECO:0000313" key="1">
    <source>
        <dbReference type="EMBL" id="KAF3839082.1"/>
    </source>
</evidence>
<protein>
    <submittedName>
        <fullName evidence="1">Uncharacterized protein</fullName>
    </submittedName>
</protein>
<sequence>MFFPDISAELLKRRKVFDGVKRELASLSISDLRYRIVHPAKLLITHNRKRHVFDKAAAMKREDQQSSRVDSFLGSMGCAYCGGGGGGITLGLPKHIRPDMTVVIYMHVI</sequence>
<gene>
    <name evidence="1" type="ORF">F7725_017799</name>
</gene>
<evidence type="ECO:0000313" key="2">
    <source>
        <dbReference type="Proteomes" id="UP000518266"/>
    </source>
</evidence>
<dbReference type="InterPro" id="IPR042566">
    <property type="entry name" value="L1_C"/>
</dbReference>
<accession>A0A7J5XPS9</accession>
<dbReference type="AlphaFoldDB" id="A0A7J5XPS9"/>
<dbReference type="Gene3D" id="3.30.250.20">
    <property type="entry name" value="L1 transposable element, C-terminal domain"/>
    <property type="match status" value="1"/>
</dbReference>
<dbReference type="OrthoDB" id="10059413at2759"/>
<dbReference type="EMBL" id="JAAKFY010000021">
    <property type="protein sequence ID" value="KAF3839082.1"/>
    <property type="molecule type" value="Genomic_DNA"/>
</dbReference>
<comment type="caution">
    <text evidence="1">The sequence shown here is derived from an EMBL/GenBank/DDBJ whole genome shotgun (WGS) entry which is preliminary data.</text>
</comment>
<dbReference type="Proteomes" id="UP000518266">
    <property type="component" value="Unassembled WGS sequence"/>
</dbReference>
<name>A0A7J5XPS9_DISMA</name>